<dbReference type="InterPro" id="IPR004170">
    <property type="entry name" value="WWE_dom"/>
</dbReference>
<dbReference type="Pfam" id="PF23464">
    <property type="entry name" value="WWE_3"/>
    <property type="match status" value="1"/>
</dbReference>
<dbReference type="EMBL" id="JABFTP020000186">
    <property type="protein sequence ID" value="KAL3289617.1"/>
    <property type="molecule type" value="Genomic_DNA"/>
</dbReference>
<evidence type="ECO:0000259" key="3">
    <source>
        <dbReference type="PROSITE" id="PS50918"/>
    </source>
</evidence>
<evidence type="ECO:0000313" key="6">
    <source>
        <dbReference type="Proteomes" id="UP001516400"/>
    </source>
</evidence>
<dbReference type="InterPro" id="IPR057826">
    <property type="entry name" value="WWE_C20G8.02"/>
</dbReference>
<dbReference type="PANTHER" id="PTHR23509">
    <property type="entry name" value="PA-PL1 PHOSPHOLIPASE FAMILY"/>
    <property type="match status" value="1"/>
</dbReference>
<dbReference type="InterPro" id="IPR004177">
    <property type="entry name" value="DDHD_dom"/>
</dbReference>
<feature type="domain" description="WWE" evidence="3">
    <location>
        <begin position="19"/>
        <end position="102"/>
    </location>
</feature>
<evidence type="ECO:0000256" key="1">
    <source>
        <dbReference type="ARBA" id="ARBA00038464"/>
    </source>
</evidence>
<feature type="region of interest" description="Disordered" evidence="2">
    <location>
        <begin position="511"/>
        <end position="536"/>
    </location>
</feature>
<organism evidence="5 6">
    <name type="scientific">Cryptolaemus montrouzieri</name>
    <dbReference type="NCBI Taxonomy" id="559131"/>
    <lineage>
        <taxon>Eukaryota</taxon>
        <taxon>Metazoa</taxon>
        <taxon>Ecdysozoa</taxon>
        <taxon>Arthropoda</taxon>
        <taxon>Hexapoda</taxon>
        <taxon>Insecta</taxon>
        <taxon>Pterygota</taxon>
        <taxon>Neoptera</taxon>
        <taxon>Endopterygota</taxon>
        <taxon>Coleoptera</taxon>
        <taxon>Polyphaga</taxon>
        <taxon>Cucujiformia</taxon>
        <taxon>Coccinelloidea</taxon>
        <taxon>Coccinellidae</taxon>
        <taxon>Scymninae</taxon>
        <taxon>Scymnini</taxon>
        <taxon>Cryptolaemus</taxon>
    </lineage>
</organism>
<reference evidence="5 6" key="1">
    <citation type="journal article" date="2021" name="BMC Biol.">
        <title>Horizontally acquired antibacterial genes associated with adaptive radiation of ladybird beetles.</title>
        <authorList>
            <person name="Li H.S."/>
            <person name="Tang X.F."/>
            <person name="Huang Y.H."/>
            <person name="Xu Z.Y."/>
            <person name="Chen M.L."/>
            <person name="Du X.Y."/>
            <person name="Qiu B.Y."/>
            <person name="Chen P.T."/>
            <person name="Zhang W."/>
            <person name="Slipinski A."/>
            <person name="Escalona H.E."/>
            <person name="Waterhouse R.M."/>
            <person name="Zwick A."/>
            <person name="Pang H."/>
        </authorList>
    </citation>
    <scope>NUCLEOTIDE SEQUENCE [LARGE SCALE GENOMIC DNA]</scope>
    <source>
        <strain evidence="5">SYSU2018</strain>
    </source>
</reference>
<evidence type="ECO:0000313" key="5">
    <source>
        <dbReference type="EMBL" id="KAL3289617.1"/>
    </source>
</evidence>
<dbReference type="Proteomes" id="UP001516400">
    <property type="component" value="Unassembled WGS sequence"/>
</dbReference>
<evidence type="ECO:0000256" key="2">
    <source>
        <dbReference type="SAM" id="MobiDB-lite"/>
    </source>
</evidence>
<dbReference type="SUPFAM" id="SSF53474">
    <property type="entry name" value="alpha/beta-Hydrolases"/>
    <property type="match status" value="1"/>
</dbReference>
<gene>
    <name evidence="5" type="ORF">HHI36_023028</name>
</gene>
<dbReference type="Pfam" id="PF23463">
    <property type="entry name" value="WWE_2"/>
    <property type="match status" value="1"/>
</dbReference>
<feature type="domain" description="DDHD" evidence="4">
    <location>
        <begin position="390"/>
        <end position="588"/>
    </location>
</feature>
<dbReference type="InterPro" id="IPR029058">
    <property type="entry name" value="AB_hydrolase_fold"/>
</dbReference>
<evidence type="ECO:0000259" key="4">
    <source>
        <dbReference type="PROSITE" id="PS51043"/>
    </source>
</evidence>
<dbReference type="PROSITE" id="PS51043">
    <property type="entry name" value="DDHD"/>
    <property type="match status" value="1"/>
</dbReference>
<dbReference type="InterPro" id="IPR057825">
    <property type="entry name" value="WWE_SEC23-DDH2"/>
</dbReference>
<feature type="region of interest" description="Disordered" evidence="2">
    <location>
        <begin position="1"/>
        <end position="24"/>
    </location>
</feature>
<keyword evidence="6" id="KW-1185">Reference proteome</keyword>
<dbReference type="Pfam" id="PF02862">
    <property type="entry name" value="DDHD"/>
    <property type="match status" value="1"/>
</dbReference>
<dbReference type="PANTHER" id="PTHR23509:SF10">
    <property type="entry name" value="LD21067P"/>
    <property type="match status" value="1"/>
</dbReference>
<dbReference type="PROSITE" id="PS50918">
    <property type="entry name" value="WWE"/>
    <property type="match status" value="1"/>
</dbReference>
<protein>
    <recommendedName>
        <fullName evidence="7">Phospholipase DDHD2</fullName>
    </recommendedName>
</protein>
<proteinExistence type="inferred from homology"/>
<dbReference type="AlphaFoldDB" id="A0ABD2PFT7"/>
<name>A0ABD2PFT7_9CUCU</name>
<comment type="similarity">
    <text evidence="1">Belongs to the PA-PLA1 family.</text>
</comment>
<sequence>MDPDTVDPETFMMNGAQSNETAPETYEPVQHHWFYRKEIKNSKEIWLPFSQRDSDALEAKYISDLPEEEKIVATEGGRFDVDIPKRIRNPVYWKGDITNVRRCSWFYKGSTTAKYSPYEEDIATNLEAEYRKCFENNQWHKRIELPNKDLIVLHSYDVLVLFPPSMSADDWSNAQSQVRPRVVRRGVEEFEIDEGEPEKVDHILFMVHGIGSVCDLKFRTVEEVVDEFRNISLQLIRTHYQSSCQNGISNRVEVLPISWHDELHSEDTGIDKILRSITLESISRLRDFTNDTLLDILFYTSPKYCQKIVSTVGQELNRIYELFKSRNPTFKGGVSLGGHSLGSLILFDLLAHQQSPIEDDSTSQTSKDRRISHMYGAMNTGIVRIHYPQLSFQPAALFAMGSPIGMFMTVRGLDSLGEDFALPTCEAFFNIFHPYDPVAYRIESLINPNLANLKPMLIPHHKGRKRMHLELKETMARVGADLKQKVIDSVKHTWNSLFQLGIIPPHANPLEEEREAEKEDVSNTAETKPEANEVKESMGILNKGRRIDYVLQESPFEIFNEYVSAIMSHVCYWESEDTMLFILKEIYLTMNIQPDSQIPQASMTIERPLDSSGSRRGSTIFFGPP</sequence>
<evidence type="ECO:0008006" key="7">
    <source>
        <dbReference type="Google" id="ProtNLM"/>
    </source>
</evidence>
<comment type="caution">
    <text evidence="5">The sequence shown here is derived from an EMBL/GenBank/DDBJ whole genome shotgun (WGS) entry which is preliminary data.</text>
</comment>
<accession>A0ABD2PFT7</accession>
<dbReference type="InterPro" id="IPR058055">
    <property type="entry name" value="PA-PLA1"/>
</dbReference>
<dbReference type="SMART" id="SM01127">
    <property type="entry name" value="DDHD"/>
    <property type="match status" value="1"/>
</dbReference>